<organism evidence="3 4">
    <name type="scientific">Plectus sambesii</name>
    <dbReference type="NCBI Taxonomy" id="2011161"/>
    <lineage>
        <taxon>Eukaryota</taxon>
        <taxon>Metazoa</taxon>
        <taxon>Ecdysozoa</taxon>
        <taxon>Nematoda</taxon>
        <taxon>Chromadorea</taxon>
        <taxon>Plectida</taxon>
        <taxon>Plectina</taxon>
        <taxon>Plectoidea</taxon>
        <taxon>Plectidae</taxon>
        <taxon>Plectus</taxon>
    </lineage>
</organism>
<evidence type="ECO:0000259" key="2">
    <source>
        <dbReference type="Pfam" id="PF24235"/>
    </source>
</evidence>
<dbReference type="Proteomes" id="UP000887566">
    <property type="component" value="Unplaced"/>
</dbReference>
<evidence type="ECO:0000256" key="1">
    <source>
        <dbReference type="SAM" id="MobiDB-lite"/>
    </source>
</evidence>
<feature type="domain" description="Rho GTPase-activating protein 29/45 N-terminal" evidence="2">
    <location>
        <begin position="35"/>
        <end position="116"/>
    </location>
</feature>
<name>A0A914X7B0_9BILA</name>
<dbReference type="InterPro" id="IPR057028">
    <property type="entry name" value="RHG29_45_N"/>
</dbReference>
<accession>A0A914X7B0</accession>
<evidence type="ECO:0000313" key="3">
    <source>
        <dbReference type="Proteomes" id="UP000887566"/>
    </source>
</evidence>
<feature type="region of interest" description="Disordered" evidence="1">
    <location>
        <begin position="1"/>
        <end position="21"/>
    </location>
</feature>
<reference evidence="4" key="1">
    <citation type="submission" date="2022-11" db="UniProtKB">
        <authorList>
            <consortium name="WormBaseParasite"/>
        </authorList>
    </citation>
    <scope>IDENTIFICATION</scope>
</reference>
<sequence>MATTTSLRSLSSGSLCSSSLDNTSADVDELDMSDALHHDIRAFSEAIFRLQMLVSHNEHLSMPDANQQEETRCVRVHGALSAVSRSIRDLLARYPFFKTADVLLPASQVVHTVKGIP</sequence>
<dbReference type="AlphaFoldDB" id="A0A914X7B0"/>
<dbReference type="Pfam" id="PF24235">
    <property type="entry name" value="RHG29_45_N"/>
    <property type="match status" value="1"/>
</dbReference>
<protein>
    <recommendedName>
        <fullName evidence="2">Rho GTPase-activating protein 29/45 N-terminal domain-containing protein</fullName>
    </recommendedName>
</protein>
<keyword evidence="3" id="KW-1185">Reference proteome</keyword>
<proteinExistence type="predicted"/>
<evidence type="ECO:0000313" key="4">
    <source>
        <dbReference type="WBParaSite" id="PSAMB.scaffold6720size8915.g28969.t1"/>
    </source>
</evidence>
<dbReference type="WBParaSite" id="PSAMB.scaffold6720size8915.g28969.t1">
    <property type="protein sequence ID" value="PSAMB.scaffold6720size8915.g28969.t1"/>
    <property type="gene ID" value="PSAMB.scaffold6720size8915.g28969"/>
</dbReference>